<organism evidence="1 2">
    <name type="scientific">Dendrobium catenatum</name>
    <dbReference type="NCBI Taxonomy" id="906689"/>
    <lineage>
        <taxon>Eukaryota</taxon>
        <taxon>Viridiplantae</taxon>
        <taxon>Streptophyta</taxon>
        <taxon>Embryophyta</taxon>
        <taxon>Tracheophyta</taxon>
        <taxon>Spermatophyta</taxon>
        <taxon>Magnoliopsida</taxon>
        <taxon>Liliopsida</taxon>
        <taxon>Asparagales</taxon>
        <taxon>Orchidaceae</taxon>
        <taxon>Epidendroideae</taxon>
        <taxon>Malaxideae</taxon>
        <taxon>Dendrobiinae</taxon>
        <taxon>Dendrobium</taxon>
    </lineage>
</organism>
<sequence>MEEEEEKMNASINIEVVYMVRHTNTNEEAYYDDDEDETINNHRLGKYIDFVVRLGPSTKTASLQKKKEKKSRRIHLLMKTPLADMRKQMRREMRARDREISQLNEKMTEMMARIGAMIIDAAFPKITFFFENSVELQVYPHDYFFENGDGIWCTGFQNSALQSKDGKDIFLLGGIHWASHFSPKEELKVEQRVAQVVVSLLIDAIIGDGDTTRGE</sequence>
<reference evidence="1 2" key="2">
    <citation type="journal article" date="2017" name="Nature">
        <title>The Apostasia genome and the evolution of orchids.</title>
        <authorList>
            <person name="Zhang G.Q."/>
            <person name="Liu K.W."/>
            <person name="Li Z."/>
            <person name="Lohaus R."/>
            <person name="Hsiao Y.Y."/>
            <person name="Niu S.C."/>
            <person name="Wang J.Y."/>
            <person name="Lin Y.C."/>
            <person name="Xu Q."/>
            <person name="Chen L.J."/>
            <person name="Yoshida K."/>
            <person name="Fujiwara S."/>
            <person name="Wang Z.W."/>
            <person name="Zhang Y.Q."/>
            <person name="Mitsuda N."/>
            <person name="Wang M."/>
            <person name="Liu G.H."/>
            <person name="Pecoraro L."/>
            <person name="Huang H.X."/>
            <person name="Xiao X.J."/>
            <person name="Lin M."/>
            <person name="Wu X.Y."/>
            <person name="Wu W.L."/>
            <person name="Chen Y.Y."/>
            <person name="Chang S.B."/>
            <person name="Sakamoto S."/>
            <person name="Ohme-Takagi M."/>
            <person name="Yagi M."/>
            <person name="Zeng S.J."/>
            <person name="Shen C.Y."/>
            <person name="Yeh C.M."/>
            <person name="Luo Y.B."/>
            <person name="Tsai W.C."/>
            <person name="Van de Peer Y."/>
            <person name="Liu Z.J."/>
        </authorList>
    </citation>
    <scope>NUCLEOTIDE SEQUENCE [LARGE SCALE GENOMIC DNA]</scope>
    <source>
        <tissue evidence="1">The whole plant</tissue>
    </source>
</reference>
<dbReference type="Proteomes" id="UP000233837">
    <property type="component" value="Unassembled WGS sequence"/>
</dbReference>
<dbReference type="AlphaFoldDB" id="A0A2I0WCY7"/>
<dbReference type="EMBL" id="KZ502741">
    <property type="protein sequence ID" value="PKU73531.1"/>
    <property type="molecule type" value="Genomic_DNA"/>
</dbReference>
<dbReference type="InterPro" id="IPR021109">
    <property type="entry name" value="Peptidase_aspartic_dom_sf"/>
</dbReference>
<dbReference type="Gene3D" id="2.40.70.10">
    <property type="entry name" value="Acid Proteases"/>
    <property type="match status" value="1"/>
</dbReference>
<protein>
    <submittedName>
        <fullName evidence="1">Aspartic proteinase-like protein 2</fullName>
    </submittedName>
</protein>
<evidence type="ECO:0000313" key="2">
    <source>
        <dbReference type="Proteomes" id="UP000233837"/>
    </source>
</evidence>
<evidence type="ECO:0000313" key="1">
    <source>
        <dbReference type="EMBL" id="PKU73531.1"/>
    </source>
</evidence>
<keyword evidence="2" id="KW-1185">Reference proteome</keyword>
<gene>
    <name evidence="1" type="ORF">MA16_Dca008095</name>
</gene>
<proteinExistence type="predicted"/>
<name>A0A2I0WCY7_9ASPA</name>
<reference evidence="1 2" key="1">
    <citation type="journal article" date="2016" name="Sci. Rep.">
        <title>The Dendrobium catenatum Lindl. genome sequence provides insights into polysaccharide synthase, floral development and adaptive evolution.</title>
        <authorList>
            <person name="Zhang G.Q."/>
            <person name="Xu Q."/>
            <person name="Bian C."/>
            <person name="Tsai W.C."/>
            <person name="Yeh C.M."/>
            <person name="Liu K.W."/>
            <person name="Yoshida K."/>
            <person name="Zhang L.S."/>
            <person name="Chang S.B."/>
            <person name="Chen F."/>
            <person name="Shi Y."/>
            <person name="Su Y.Y."/>
            <person name="Zhang Y.Q."/>
            <person name="Chen L.J."/>
            <person name="Yin Y."/>
            <person name="Lin M."/>
            <person name="Huang H."/>
            <person name="Deng H."/>
            <person name="Wang Z.W."/>
            <person name="Zhu S.L."/>
            <person name="Zhao X."/>
            <person name="Deng C."/>
            <person name="Niu S.C."/>
            <person name="Huang J."/>
            <person name="Wang M."/>
            <person name="Liu G.H."/>
            <person name="Yang H.J."/>
            <person name="Xiao X.J."/>
            <person name="Hsiao Y.Y."/>
            <person name="Wu W.L."/>
            <person name="Chen Y.Y."/>
            <person name="Mitsuda N."/>
            <person name="Ohme-Takagi M."/>
            <person name="Luo Y.B."/>
            <person name="Van de Peer Y."/>
            <person name="Liu Z.J."/>
        </authorList>
    </citation>
    <scope>NUCLEOTIDE SEQUENCE [LARGE SCALE GENOMIC DNA]</scope>
    <source>
        <tissue evidence="1">The whole plant</tissue>
    </source>
</reference>
<dbReference type="SUPFAM" id="SSF50630">
    <property type="entry name" value="Acid proteases"/>
    <property type="match status" value="1"/>
</dbReference>
<accession>A0A2I0WCY7</accession>